<proteinExistence type="predicted"/>
<dbReference type="STRING" id="90241.B0682_03600"/>
<evidence type="ECO:0000313" key="1">
    <source>
        <dbReference type="EMBL" id="OOS21728.1"/>
    </source>
</evidence>
<comment type="caution">
    <text evidence="1">The sequence shown here is derived from an EMBL/GenBank/DDBJ whole genome shotgun (WGS) entry which is preliminary data.</text>
</comment>
<organism evidence="1 2">
    <name type="scientific">Lwoffella lincolnii</name>
    <dbReference type="NCBI Taxonomy" id="90241"/>
    <lineage>
        <taxon>Bacteria</taxon>
        <taxon>Pseudomonadati</taxon>
        <taxon>Pseudomonadota</taxon>
        <taxon>Gammaproteobacteria</taxon>
        <taxon>Moraxellales</taxon>
        <taxon>Moraxellaceae</taxon>
        <taxon>Lwoffella</taxon>
    </lineage>
</organism>
<accession>A0A1T0CHA4</accession>
<gene>
    <name evidence="1" type="ORF">B0682_03600</name>
</gene>
<keyword evidence="2" id="KW-1185">Reference proteome</keyword>
<protein>
    <submittedName>
        <fullName evidence="1">Uncharacterized protein</fullName>
    </submittedName>
</protein>
<dbReference type="AlphaFoldDB" id="A0A1T0CHA4"/>
<evidence type="ECO:0000313" key="2">
    <source>
        <dbReference type="Proteomes" id="UP000191094"/>
    </source>
</evidence>
<dbReference type="EMBL" id="MUYT01000004">
    <property type="protein sequence ID" value="OOS21728.1"/>
    <property type="molecule type" value="Genomic_DNA"/>
</dbReference>
<dbReference type="Proteomes" id="UP000191094">
    <property type="component" value="Unassembled WGS sequence"/>
</dbReference>
<name>A0A1T0CHA4_9GAMM</name>
<reference evidence="1 2" key="1">
    <citation type="submission" date="2017-02" db="EMBL/GenBank/DDBJ databases">
        <title>Draft genome sequence of Moraxella lincolnii CCUG 9405T type strain.</title>
        <authorList>
            <person name="Salva-Serra F."/>
            <person name="Engstrom-Jakobsson H."/>
            <person name="Thorell K."/>
            <person name="Jaen-Luchoro D."/>
            <person name="Gonzales-Siles L."/>
            <person name="Karlsson R."/>
            <person name="Yazdan S."/>
            <person name="Boulund F."/>
            <person name="Johnning A."/>
            <person name="Engstrand L."/>
            <person name="Kristiansson E."/>
            <person name="Moore E."/>
        </authorList>
    </citation>
    <scope>NUCLEOTIDE SEQUENCE [LARGE SCALE GENOMIC DNA]</scope>
    <source>
        <strain evidence="1 2">CCUG 9405</strain>
    </source>
</reference>
<sequence>MMMSNSLFMTADCNQCELMVKSIECTDKAKALLAQFPSPIVGRNRQFLTLLNCADGISQQACTAIIRKVDFGLLMDNELIDFKEGADIEYLLQIMHNQLDNDSIQHEPEPVGGYLQADNDNTVPEVLRLAAGQF</sequence>